<evidence type="ECO:0000313" key="3">
    <source>
        <dbReference type="Proteomes" id="UP000094819"/>
    </source>
</evidence>
<evidence type="ECO:0000256" key="1">
    <source>
        <dbReference type="SAM" id="MobiDB-lite"/>
    </source>
</evidence>
<gene>
    <name evidence="2" type="ORF">L198_07471</name>
</gene>
<comment type="caution">
    <text evidence="2">The sequence shown here is derived from an EMBL/GenBank/DDBJ whole genome shotgun (WGS) entry which is preliminary data.</text>
</comment>
<dbReference type="EMBL" id="AWGH01000034">
    <property type="protein sequence ID" value="ODN85902.1"/>
    <property type="molecule type" value="Genomic_DNA"/>
</dbReference>
<proteinExistence type="predicted"/>
<accession>A0A1E3IBC4</accession>
<protein>
    <submittedName>
        <fullName evidence="2">Uncharacterized protein</fullName>
    </submittedName>
</protein>
<sequence length="81" mass="8887">MLVISTRSIREPQVGDIFAPGNPHYGYLHNRNASVAVDTFENMTPIPSPPPWLPPPLWPHLSAPPSPAPPPRPPPAWILDV</sequence>
<dbReference type="Proteomes" id="UP000094819">
    <property type="component" value="Unassembled WGS sequence"/>
</dbReference>
<reference evidence="2 3" key="1">
    <citation type="submission" date="2016-06" db="EMBL/GenBank/DDBJ databases">
        <title>Evolution of pathogenesis and genome organization in the Tremellales.</title>
        <authorList>
            <person name="Cuomo C."/>
            <person name="Litvintseva A."/>
            <person name="Heitman J."/>
            <person name="Chen Y."/>
            <person name="Sun S."/>
            <person name="Springer D."/>
            <person name="Dromer F."/>
            <person name="Young S."/>
            <person name="Zeng Q."/>
            <person name="Chapman S."/>
            <person name="Gujja S."/>
            <person name="Saif S."/>
            <person name="Birren B."/>
        </authorList>
    </citation>
    <scope>NUCLEOTIDE SEQUENCE [LARGE SCALE GENOMIC DNA]</scope>
    <source>
        <strain evidence="2 3">CBS 7118</strain>
    </source>
</reference>
<feature type="region of interest" description="Disordered" evidence="1">
    <location>
        <begin position="57"/>
        <end position="81"/>
    </location>
</feature>
<dbReference type="RefSeq" id="XP_019028607.1">
    <property type="nucleotide sequence ID" value="XM_019179466.1"/>
</dbReference>
<organism evidence="2 3">
    <name type="scientific">Cryptococcus wingfieldii CBS 7118</name>
    <dbReference type="NCBI Taxonomy" id="1295528"/>
    <lineage>
        <taxon>Eukaryota</taxon>
        <taxon>Fungi</taxon>
        <taxon>Dikarya</taxon>
        <taxon>Basidiomycota</taxon>
        <taxon>Agaricomycotina</taxon>
        <taxon>Tremellomycetes</taxon>
        <taxon>Tremellales</taxon>
        <taxon>Cryptococcaceae</taxon>
        <taxon>Cryptococcus</taxon>
    </lineage>
</organism>
<name>A0A1E3IBC4_9TREE</name>
<evidence type="ECO:0000313" key="2">
    <source>
        <dbReference type="EMBL" id="ODN85902.1"/>
    </source>
</evidence>
<keyword evidence="3" id="KW-1185">Reference proteome</keyword>
<dbReference type="AlphaFoldDB" id="A0A1E3IBC4"/>
<dbReference type="GeneID" id="30196682"/>